<proteinExistence type="predicted"/>
<accession>A0AAW0D9H5</accession>
<feature type="region of interest" description="Disordered" evidence="1">
    <location>
        <begin position="1"/>
        <end position="32"/>
    </location>
</feature>
<sequence>MTATKTPNKRRKISASRSSSSSTSSTVESSKINPTISLPVTATSRLICVSCHRALNASSNSKTSCLILCARCGSPTCTICSRTCAGPIPPNSVSSLSEFCQDSAPETPHLTWSTSSPTSTPSPPSMPSSPRRFALAINAANTNTNANAPIGPHVTTNKRKIFDQGDEEDESRARGSGCGRVVCRNCCSENAQSDVCHDCKVIG</sequence>
<organism evidence="2 3">
    <name type="scientific">Paramarasmius palmivorus</name>
    <dbReference type="NCBI Taxonomy" id="297713"/>
    <lineage>
        <taxon>Eukaryota</taxon>
        <taxon>Fungi</taxon>
        <taxon>Dikarya</taxon>
        <taxon>Basidiomycota</taxon>
        <taxon>Agaricomycotina</taxon>
        <taxon>Agaricomycetes</taxon>
        <taxon>Agaricomycetidae</taxon>
        <taxon>Agaricales</taxon>
        <taxon>Marasmiineae</taxon>
        <taxon>Marasmiaceae</taxon>
        <taxon>Paramarasmius</taxon>
    </lineage>
</organism>
<reference evidence="2 3" key="1">
    <citation type="submission" date="2024-01" db="EMBL/GenBank/DDBJ databases">
        <title>A draft genome for a cacao thread blight-causing isolate of Paramarasmius palmivorus.</title>
        <authorList>
            <person name="Baruah I.K."/>
            <person name="Bukari Y."/>
            <person name="Amoako-Attah I."/>
            <person name="Meinhardt L.W."/>
            <person name="Bailey B.A."/>
            <person name="Cohen S.P."/>
        </authorList>
    </citation>
    <scope>NUCLEOTIDE SEQUENCE [LARGE SCALE GENOMIC DNA]</scope>
    <source>
        <strain evidence="2 3">GH-12</strain>
    </source>
</reference>
<dbReference type="Proteomes" id="UP001383192">
    <property type="component" value="Unassembled WGS sequence"/>
</dbReference>
<feature type="region of interest" description="Disordered" evidence="1">
    <location>
        <begin position="108"/>
        <end position="130"/>
    </location>
</feature>
<dbReference type="EMBL" id="JAYKXP010000019">
    <property type="protein sequence ID" value="KAK7047577.1"/>
    <property type="molecule type" value="Genomic_DNA"/>
</dbReference>
<evidence type="ECO:0000313" key="3">
    <source>
        <dbReference type="Proteomes" id="UP001383192"/>
    </source>
</evidence>
<evidence type="ECO:0000313" key="2">
    <source>
        <dbReference type="EMBL" id="KAK7047577.1"/>
    </source>
</evidence>
<protein>
    <submittedName>
        <fullName evidence="2">Uncharacterized protein</fullName>
    </submittedName>
</protein>
<gene>
    <name evidence="2" type="ORF">VNI00_006345</name>
</gene>
<name>A0AAW0D9H5_9AGAR</name>
<dbReference type="AlphaFoldDB" id="A0AAW0D9H5"/>
<feature type="compositionally biased region" description="Low complexity" evidence="1">
    <location>
        <begin position="15"/>
        <end position="30"/>
    </location>
</feature>
<keyword evidence="3" id="KW-1185">Reference proteome</keyword>
<comment type="caution">
    <text evidence="2">The sequence shown here is derived from an EMBL/GenBank/DDBJ whole genome shotgun (WGS) entry which is preliminary data.</text>
</comment>
<evidence type="ECO:0000256" key="1">
    <source>
        <dbReference type="SAM" id="MobiDB-lite"/>
    </source>
</evidence>